<protein>
    <submittedName>
        <fullName evidence="1">Uncharacterized protein</fullName>
    </submittedName>
</protein>
<dbReference type="Proteomes" id="UP001331761">
    <property type="component" value="Unassembled WGS sequence"/>
</dbReference>
<evidence type="ECO:0000313" key="2">
    <source>
        <dbReference type="Proteomes" id="UP001331761"/>
    </source>
</evidence>
<evidence type="ECO:0000313" key="1">
    <source>
        <dbReference type="EMBL" id="KAK5965195.1"/>
    </source>
</evidence>
<sequence>MLRQNCRVISRTYVTLQNCCLDCCFHCLDSGIRNCCGLLALRLYYIRRRLILKSMHCSKLLTIYRVALFTCSNTTDCSFRRRLAFSLCCRCFRSSAVRCV</sequence>
<reference evidence="1 2" key="1">
    <citation type="submission" date="2019-10" db="EMBL/GenBank/DDBJ databases">
        <title>Assembly and Annotation for the nematode Trichostrongylus colubriformis.</title>
        <authorList>
            <person name="Martin J."/>
        </authorList>
    </citation>
    <scope>NUCLEOTIDE SEQUENCE [LARGE SCALE GENOMIC DNA]</scope>
    <source>
        <strain evidence="1">G859</strain>
        <tissue evidence="1">Whole worm</tissue>
    </source>
</reference>
<accession>A0AAN8EVL2</accession>
<proteinExistence type="predicted"/>
<name>A0AAN8EVL2_TRICO</name>
<comment type="caution">
    <text evidence="1">The sequence shown here is derived from an EMBL/GenBank/DDBJ whole genome shotgun (WGS) entry which is preliminary data.</text>
</comment>
<dbReference type="EMBL" id="WIXE01024881">
    <property type="protein sequence ID" value="KAK5965195.1"/>
    <property type="molecule type" value="Genomic_DNA"/>
</dbReference>
<gene>
    <name evidence="1" type="ORF">GCK32_018719</name>
</gene>
<organism evidence="1 2">
    <name type="scientific">Trichostrongylus colubriformis</name>
    <name type="common">Black scour worm</name>
    <dbReference type="NCBI Taxonomy" id="6319"/>
    <lineage>
        <taxon>Eukaryota</taxon>
        <taxon>Metazoa</taxon>
        <taxon>Ecdysozoa</taxon>
        <taxon>Nematoda</taxon>
        <taxon>Chromadorea</taxon>
        <taxon>Rhabditida</taxon>
        <taxon>Rhabditina</taxon>
        <taxon>Rhabditomorpha</taxon>
        <taxon>Strongyloidea</taxon>
        <taxon>Trichostrongylidae</taxon>
        <taxon>Trichostrongylus</taxon>
    </lineage>
</organism>
<dbReference type="AlphaFoldDB" id="A0AAN8EVL2"/>
<keyword evidence="2" id="KW-1185">Reference proteome</keyword>